<evidence type="ECO:0000313" key="4">
    <source>
        <dbReference type="Proteomes" id="UP000306888"/>
    </source>
</evidence>
<dbReference type="EMBL" id="SRYR01000004">
    <property type="protein sequence ID" value="TGY42133.1"/>
    <property type="molecule type" value="Genomic_DNA"/>
</dbReference>
<evidence type="ECO:0000259" key="2">
    <source>
        <dbReference type="Pfam" id="PF13739"/>
    </source>
</evidence>
<evidence type="ECO:0000259" key="1">
    <source>
        <dbReference type="Pfam" id="PF11738"/>
    </source>
</evidence>
<dbReference type="Gene3D" id="3.90.640.20">
    <property type="entry name" value="Heat-shock cognate protein, ATPase"/>
    <property type="match status" value="1"/>
</dbReference>
<dbReference type="Gene3D" id="3.30.565.40">
    <property type="entry name" value="Fervidobacterium nodosum Rt17-B1 like"/>
    <property type="match status" value="1"/>
</dbReference>
<dbReference type="Pfam" id="PF13739">
    <property type="entry name" value="PdaC"/>
    <property type="match status" value="1"/>
</dbReference>
<dbReference type="AlphaFoldDB" id="A0A4S2DM58"/>
<evidence type="ECO:0000313" key="3">
    <source>
        <dbReference type="EMBL" id="TGY42133.1"/>
    </source>
</evidence>
<feature type="domain" description="Deacetylase PdaC" evidence="2">
    <location>
        <begin position="44"/>
        <end position="132"/>
    </location>
</feature>
<gene>
    <name evidence="3" type="ORF">E5347_10380</name>
</gene>
<dbReference type="Pfam" id="PF11738">
    <property type="entry name" value="DUF3298"/>
    <property type="match status" value="1"/>
</dbReference>
<comment type="caution">
    <text evidence="3">The sequence shown here is derived from an EMBL/GenBank/DDBJ whole genome shotgun (WGS) entry which is preliminary data.</text>
</comment>
<reference evidence="3 4" key="1">
    <citation type="submission" date="2019-04" db="EMBL/GenBank/DDBJ databases">
        <title>Microbes associate with the intestines of laboratory mice.</title>
        <authorList>
            <person name="Navarre W."/>
            <person name="Wong E."/>
            <person name="Huang K."/>
            <person name="Tropini C."/>
            <person name="Ng K."/>
            <person name="Yu B."/>
        </authorList>
    </citation>
    <scope>NUCLEOTIDE SEQUENCE [LARGE SCALE GENOMIC DNA]</scope>
    <source>
        <strain evidence="3 4">NM50_B9-20</strain>
    </source>
</reference>
<proteinExistence type="predicted"/>
<dbReference type="OrthoDB" id="5637at2"/>
<dbReference type="InterPro" id="IPR025303">
    <property type="entry name" value="PdaC"/>
</dbReference>
<sequence>MRAVNKIIVSVIVILLNINSYPQGVLITKKENFVENPILVDKPIKEKTSYINIDVEIPQIVGLANKDREKDINNKILDKTNLWIKDVKDTSEDLKPTIPYEVFARYTLANDNEVLSFYIDNYQFSGGAHGITIRDTYNIKISSGEDVQLKDLFNEGYDYTSYINEEIRKEVNKHPEYYFPGKEGFNGIKENQQFYIKDGKLIIHFPYYEIAPYASGMPEFTIEIKK</sequence>
<feature type="domain" description="DUF3298" evidence="1">
    <location>
        <begin position="150"/>
        <end position="224"/>
    </location>
</feature>
<dbReference type="InterPro" id="IPR021729">
    <property type="entry name" value="DUF3298"/>
</dbReference>
<accession>A0A4S2DM58</accession>
<name>A0A4S2DM58_9CLOT</name>
<keyword evidence="4" id="KW-1185">Reference proteome</keyword>
<protein>
    <submittedName>
        <fullName evidence="3">DUF3298/DUF4163 domain-containing protein</fullName>
    </submittedName>
</protein>
<organism evidence="3 4">
    <name type="scientific">Clostridium sartagoforme</name>
    <dbReference type="NCBI Taxonomy" id="84031"/>
    <lineage>
        <taxon>Bacteria</taxon>
        <taxon>Bacillati</taxon>
        <taxon>Bacillota</taxon>
        <taxon>Clostridia</taxon>
        <taxon>Eubacteriales</taxon>
        <taxon>Clostridiaceae</taxon>
        <taxon>Clostridium</taxon>
    </lineage>
</organism>
<dbReference type="Proteomes" id="UP000306888">
    <property type="component" value="Unassembled WGS sequence"/>
</dbReference>
<dbReference type="InterPro" id="IPR037126">
    <property type="entry name" value="PdaC/RsiV-like_sf"/>
</dbReference>
<dbReference type="RefSeq" id="WP_136007094.1">
    <property type="nucleotide sequence ID" value="NZ_SRYR01000004.1"/>
</dbReference>